<evidence type="ECO:0000313" key="4">
    <source>
        <dbReference type="EMBL" id="KIL45609.1"/>
    </source>
</evidence>
<feature type="domain" description="Cell wall-active antibiotics response LiaF-like C-terminal" evidence="2">
    <location>
        <begin position="152"/>
        <end position="264"/>
    </location>
</feature>
<dbReference type="OrthoDB" id="1953204at2"/>
<sequence>MEAGSQRQWGCASVLLLIGAVLLLLNLNIVEIEGLSFLSIAIPALILLYGLRLLWRFIRHRGGFKLFFGLFFTAYGSLLILAIFKIVDFSYGDWWRLWPLLLIALAISIFTSRGKIHITSDVEALKNFTSKPHDQYEKSYGKTSKKIEVFSVGEVKYNSPNWSLESMRVHKAVGNYYFDLSKAYVPEGETVLYVTGWVGDVKMLIPEDLSISVEADVNVGEVRIFGNHTEGPKGNSQTYTSSDYENAHKKVLIKIDIRIGSIRIDRV</sequence>
<dbReference type="InterPro" id="IPR024425">
    <property type="entry name" value="LiaF-like_C"/>
</dbReference>
<feature type="transmembrane region" description="Helical" evidence="1">
    <location>
        <begin position="66"/>
        <end position="87"/>
    </location>
</feature>
<evidence type="ECO:0008006" key="6">
    <source>
        <dbReference type="Google" id="ProtNLM"/>
    </source>
</evidence>
<feature type="transmembrane region" description="Helical" evidence="1">
    <location>
        <begin position="9"/>
        <end position="29"/>
    </location>
</feature>
<evidence type="ECO:0000259" key="2">
    <source>
        <dbReference type="Pfam" id="PF09922"/>
    </source>
</evidence>
<dbReference type="STRING" id="889306.KP78_19580"/>
<accession>A0A0C2RV45</accession>
<proteinExistence type="predicted"/>
<feature type="transmembrane region" description="Helical" evidence="1">
    <location>
        <begin position="93"/>
        <end position="111"/>
    </location>
</feature>
<evidence type="ECO:0000256" key="1">
    <source>
        <dbReference type="SAM" id="Phobius"/>
    </source>
</evidence>
<evidence type="ECO:0000259" key="3">
    <source>
        <dbReference type="Pfam" id="PF22570"/>
    </source>
</evidence>
<name>A0A0C2RV45_9BACL</name>
<feature type="domain" description="LiaF transmembrane" evidence="3">
    <location>
        <begin position="14"/>
        <end position="114"/>
    </location>
</feature>
<dbReference type="RefSeq" id="WP_041088287.1">
    <property type="nucleotide sequence ID" value="NZ_JXRP01000017.1"/>
</dbReference>
<evidence type="ECO:0000313" key="5">
    <source>
        <dbReference type="Proteomes" id="UP000031938"/>
    </source>
</evidence>
<keyword evidence="1" id="KW-0472">Membrane</keyword>
<reference evidence="4 5" key="1">
    <citation type="submission" date="2015-01" db="EMBL/GenBank/DDBJ databases">
        <title>Genome sequencing of Jeotgalibacillus soli.</title>
        <authorList>
            <person name="Goh K.M."/>
            <person name="Chan K.-G."/>
            <person name="Yaakop A.S."/>
            <person name="Ee R."/>
            <person name="Gan H.M."/>
            <person name="Chan C.S."/>
        </authorList>
    </citation>
    <scope>NUCLEOTIDE SEQUENCE [LARGE SCALE GENOMIC DNA]</scope>
    <source>
        <strain evidence="4 5">P9</strain>
    </source>
</reference>
<dbReference type="Proteomes" id="UP000031938">
    <property type="component" value="Unassembled WGS sequence"/>
</dbReference>
<keyword evidence="1" id="KW-0812">Transmembrane</keyword>
<dbReference type="GO" id="GO:0016020">
    <property type="term" value="C:membrane"/>
    <property type="evidence" value="ECO:0007669"/>
    <property type="project" value="InterPro"/>
</dbReference>
<feature type="transmembrane region" description="Helical" evidence="1">
    <location>
        <begin position="35"/>
        <end position="54"/>
    </location>
</feature>
<comment type="caution">
    <text evidence="4">The sequence shown here is derived from an EMBL/GenBank/DDBJ whole genome shotgun (WGS) entry which is preliminary data.</text>
</comment>
<dbReference type="InterPro" id="IPR047793">
    <property type="entry name" value="LiaF_C"/>
</dbReference>
<dbReference type="EMBL" id="JXRP01000017">
    <property type="protein sequence ID" value="KIL45609.1"/>
    <property type="molecule type" value="Genomic_DNA"/>
</dbReference>
<dbReference type="Pfam" id="PF22570">
    <property type="entry name" value="LiaF-TM"/>
    <property type="match status" value="1"/>
</dbReference>
<dbReference type="InterPro" id="IPR016975">
    <property type="entry name" value="Cell_wall_LiaF"/>
</dbReference>
<dbReference type="PIRSF" id="PIRSF031509">
    <property type="entry name" value="Cell_wall_LiaF/YvqF"/>
    <property type="match status" value="1"/>
</dbReference>
<dbReference type="InterPro" id="IPR054331">
    <property type="entry name" value="LiaF_TM"/>
</dbReference>
<keyword evidence="5" id="KW-1185">Reference proteome</keyword>
<protein>
    <recommendedName>
        <fullName evidence="6">Cell wall-active antibiotics response LiaF-like C-terminal domain-containing protein</fullName>
    </recommendedName>
</protein>
<dbReference type="Pfam" id="PF09922">
    <property type="entry name" value="LiaF-like_C"/>
    <property type="match status" value="1"/>
</dbReference>
<dbReference type="NCBIfam" id="NF040535">
    <property type="entry name" value="LiaF_C_term"/>
    <property type="match status" value="1"/>
</dbReference>
<keyword evidence="1" id="KW-1133">Transmembrane helix</keyword>
<dbReference type="AlphaFoldDB" id="A0A0C2RV45"/>
<dbReference type="PATRIC" id="fig|889306.3.peg.1977"/>
<organism evidence="4 5">
    <name type="scientific">Jeotgalibacillus soli</name>
    <dbReference type="NCBI Taxonomy" id="889306"/>
    <lineage>
        <taxon>Bacteria</taxon>
        <taxon>Bacillati</taxon>
        <taxon>Bacillota</taxon>
        <taxon>Bacilli</taxon>
        <taxon>Bacillales</taxon>
        <taxon>Caryophanaceae</taxon>
        <taxon>Jeotgalibacillus</taxon>
    </lineage>
</organism>
<gene>
    <name evidence="4" type="ORF">KP78_19580</name>
</gene>